<dbReference type="GO" id="GO:0051537">
    <property type="term" value="F:2 iron, 2 sulfur cluster binding"/>
    <property type="evidence" value="ECO:0007669"/>
    <property type="project" value="UniProtKB-KW"/>
</dbReference>
<evidence type="ECO:0000256" key="1">
    <source>
        <dbReference type="ARBA" id="ARBA00022714"/>
    </source>
</evidence>
<dbReference type="PROSITE" id="PS51296">
    <property type="entry name" value="RIESKE"/>
    <property type="match status" value="1"/>
</dbReference>
<dbReference type="AlphaFoldDB" id="A0A1I3SAZ4"/>
<dbReference type="PANTHER" id="PTHR21496">
    <property type="entry name" value="FERREDOXIN-RELATED"/>
    <property type="match status" value="1"/>
</dbReference>
<sequence length="124" mass="13190">MFQKASATGAPLSDSPLLRTPNPGMWHPLGPVSDIPDGSGREYTVGDRIVAVYRSGAEYWAMDGICPHAGGPLGDGALNGRIVTCPWHGWQFDVSTGQHCLSSQIRQQCFAVQVIGGNISVELP</sequence>
<dbReference type="GO" id="GO:0046872">
    <property type="term" value="F:metal ion binding"/>
    <property type="evidence" value="ECO:0007669"/>
    <property type="project" value="UniProtKB-KW"/>
</dbReference>
<dbReference type="EMBL" id="FOQD01000023">
    <property type="protein sequence ID" value="SFJ54779.1"/>
    <property type="molecule type" value="Genomic_DNA"/>
</dbReference>
<feature type="region of interest" description="Disordered" evidence="5">
    <location>
        <begin position="1"/>
        <end position="33"/>
    </location>
</feature>
<keyword evidence="2" id="KW-0479">Metal-binding</keyword>
<dbReference type="InterPro" id="IPR017941">
    <property type="entry name" value="Rieske_2Fe-2S"/>
</dbReference>
<evidence type="ECO:0000256" key="2">
    <source>
        <dbReference type="ARBA" id="ARBA00022723"/>
    </source>
</evidence>
<dbReference type="STRING" id="1576369.SAMN05421753_12350"/>
<organism evidence="7 8">
    <name type="scientific">Planctomicrobium piriforme</name>
    <dbReference type="NCBI Taxonomy" id="1576369"/>
    <lineage>
        <taxon>Bacteria</taxon>
        <taxon>Pseudomonadati</taxon>
        <taxon>Planctomycetota</taxon>
        <taxon>Planctomycetia</taxon>
        <taxon>Planctomycetales</taxon>
        <taxon>Planctomycetaceae</taxon>
        <taxon>Planctomicrobium</taxon>
    </lineage>
</organism>
<dbReference type="Pfam" id="PF00355">
    <property type="entry name" value="Rieske"/>
    <property type="match status" value="1"/>
</dbReference>
<gene>
    <name evidence="7" type="ORF">SAMN05421753_12350</name>
</gene>
<evidence type="ECO:0000256" key="5">
    <source>
        <dbReference type="SAM" id="MobiDB-lite"/>
    </source>
</evidence>
<dbReference type="SUPFAM" id="SSF50022">
    <property type="entry name" value="ISP domain"/>
    <property type="match status" value="1"/>
</dbReference>
<accession>A0A1I3SAZ4</accession>
<dbReference type="Gene3D" id="2.102.10.10">
    <property type="entry name" value="Rieske [2Fe-2S] iron-sulphur domain"/>
    <property type="match status" value="1"/>
</dbReference>
<keyword evidence="4" id="KW-0411">Iron-sulfur</keyword>
<dbReference type="Proteomes" id="UP000199518">
    <property type="component" value="Unassembled WGS sequence"/>
</dbReference>
<dbReference type="PANTHER" id="PTHR21496:SF23">
    <property type="entry name" value="3-PHENYLPROPIONATE_CINNAMIC ACID DIOXYGENASE FERREDOXIN SUBUNIT"/>
    <property type="match status" value="1"/>
</dbReference>
<evidence type="ECO:0000256" key="3">
    <source>
        <dbReference type="ARBA" id="ARBA00023004"/>
    </source>
</evidence>
<feature type="domain" description="Rieske" evidence="6">
    <location>
        <begin position="26"/>
        <end position="121"/>
    </location>
</feature>
<protein>
    <submittedName>
        <fullName evidence="7">Nitrite reductase (NADH) small subunit</fullName>
    </submittedName>
</protein>
<evidence type="ECO:0000256" key="4">
    <source>
        <dbReference type="ARBA" id="ARBA00023014"/>
    </source>
</evidence>
<dbReference type="CDD" id="cd03467">
    <property type="entry name" value="Rieske"/>
    <property type="match status" value="1"/>
</dbReference>
<keyword evidence="1" id="KW-0001">2Fe-2S</keyword>
<keyword evidence="3" id="KW-0408">Iron</keyword>
<evidence type="ECO:0000313" key="8">
    <source>
        <dbReference type="Proteomes" id="UP000199518"/>
    </source>
</evidence>
<proteinExistence type="predicted"/>
<reference evidence="8" key="1">
    <citation type="submission" date="2016-10" db="EMBL/GenBank/DDBJ databases">
        <authorList>
            <person name="Varghese N."/>
            <person name="Submissions S."/>
        </authorList>
    </citation>
    <scope>NUCLEOTIDE SEQUENCE [LARGE SCALE GENOMIC DNA]</scope>
    <source>
        <strain evidence="8">DSM 26348</strain>
    </source>
</reference>
<keyword evidence="8" id="KW-1185">Reference proteome</keyword>
<evidence type="ECO:0000313" key="7">
    <source>
        <dbReference type="EMBL" id="SFJ54779.1"/>
    </source>
</evidence>
<evidence type="ECO:0000259" key="6">
    <source>
        <dbReference type="PROSITE" id="PS51296"/>
    </source>
</evidence>
<dbReference type="InterPro" id="IPR036922">
    <property type="entry name" value="Rieske_2Fe-2S_sf"/>
</dbReference>
<name>A0A1I3SAZ4_9PLAN</name>